<organism evidence="1 2">
    <name type="scientific">Adineta ricciae</name>
    <name type="common">Rotifer</name>
    <dbReference type="NCBI Taxonomy" id="249248"/>
    <lineage>
        <taxon>Eukaryota</taxon>
        <taxon>Metazoa</taxon>
        <taxon>Spiralia</taxon>
        <taxon>Gnathifera</taxon>
        <taxon>Rotifera</taxon>
        <taxon>Eurotatoria</taxon>
        <taxon>Bdelloidea</taxon>
        <taxon>Adinetida</taxon>
        <taxon>Adinetidae</taxon>
        <taxon>Adineta</taxon>
    </lineage>
</organism>
<evidence type="ECO:0000313" key="1">
    <source>
        <dbReference type="EMBL" id="CAF1337259.1"/>
    </source>
</evidence>
<protein>
    <submittedName>
        <fullName evidence="1">Uncharacterized protein</fullName>
    </submittedName>
</protein>
<reference evidence="1" key="1">
    <citation type="submission" date="2021-02" db="EMBL/GenBank/DDBJ databases">
        <authorList>
            <person name="Nowell W R."/>
        </authorList>
    </citation>
    <scope>NUCLEOTIDE SEQUENCE</scope>
</reference>
<evidence type="ECO:0000313" key="2">
    <source>
        <dbReference type="Proteomes" id="UP000663852"/>
    </source>
</evidence>
<dbReference type="EMBL" id="CAJNOJ010000250">
    <property type="protein sequence ID" value="CAF1337259.1"/>
    <property type="molecule type" value="Genomic_DNA"/>
</dbReference>
<sequence length="68" mass="7657">MVNETSLSQVSSSTMNILAQFFRCHLVYKASLMGVSIEKAESIVMFSQLSRYSFRVGLICHVESAETY</sequence>
<dbReference type="AlphaFoldDB" id="A0A815GD37"/>
<proteinExistence type="predicted"/>
<name>A0A815GD37_ADIRI</name>
<dbReference type="Proteomes" id="UP000663852">
    <property type="component" value="Unassembled WGS sequence"/>
</dbReference>
<comment type="caution">
    <text evidence="1">The sequence shown here is derived from an EMBL/GenBank/DDBJ whole genome shotgun (WGS) entry which is preliminary data.</text>
</comment>
<gene>
    <name evidence="1" type="ORF">EDS130_LOCUS32530</name>
</gene>
<accession>A0A815GD37</accession>